<feature type="compositionally biased region" description="Acidic residues" evidence="5">
    <location>
        <begin position="1142"/>
        <end position="1155"/>
    </location>
</feature>
<evidence type="ECO:0000256" key="3">
    <source>
        <dbReference type="ARBA" id="ARBA00022729"/>
    </source>
</evidence>
<comment type="subcellular location">
    <subcellularLocation>
        <location evidence="1">Secreted</location>
    </subcellularLocation>
</comment>
<proteinExistence type="predicted"/>
<organism evidence="7 8">
    <name type="scientific">Haloferula luteola</name>
    <dbReference type="NCBI Taxonomy" id="595692"/>
    <lineage>
        <taxon>Bacteria</taxon>
        <taxon>Pseudomonadati</taxon>
        <taxon>Verrucomicrobiota</taxon>
        <taxon>Verrucomicrobiia</taxon>
        <taxon>Verrucomicrobiales</taxon>
        <taxon>Verrucomicrobiaceae</taxon>
        <taxon>Haloferula</taxon>
    </lineage>
</organism>
<evidence type="ECO:0000313" key="8">
    <source>
        <dbReference type="Proteomes" id="UP000557717"/>
    </source>
</evidence>
<evidence type="ECO:0000256" key="4">
    <source>
        <dbReference type="ARBA" id="ARBA00022837"/>
    </source>
</evidence>
<name>A0A840V794_9BACT</name>
<evidence type="ECO:0000256" key="1">
    <source>
        <dbReference type="ARBA" id="ARBA00004613"/>
    </source>
</evidence>
<keyword evidence="2" id="KW-0964">Secreted</keyword>
<accession>A0A840V794</accession>
<dbReference type="EMBL" id="JACHFD010000029">
    <property type="protein sequence ID" value="MBB5353573.1"/>
    <property type="molecule type" value="Genomic_DNA"/>
</dbReference>
<feature type="region of interest" description="Disordered" evidence="5">
    <location>
        <begin position="588"/>
        <end position="628"/>
    </location>
</feature>
<feature type="region of interest" description="Disordered" evidence="5">
    <location>
        <begin position="282"/>
        <end position="328"/>
    </location>
</feature>
<reference evidence="7 8" key="1">
    <citation type="submission" date="2020-08" db="EMBL/GenBank/DDBJ databases">
        <title>Genomic Encyclopedia of Type Strains, Phase IV (KMG-IV): sequencing the most valuable type-strain genomes for metagenomic binning, comparative biology and taxonomic classification.</title>
        <authorList>
            <person name="Goeker M."/>
        </authorList>
    </citation>
    <scope>NUCLEOTIDE SEQUENCE [LARGE SCALE GENOMIC DNA]</scope>
    <source>
        <strain evidence="7 8">YC6886</strain>
    </source>
</reference>
<dbReference type="Proteomes" id="UP000557717">
    <property type="component" value="Unassembled WGS sequence"/>
</dbReference>
<feature type="region of interest" description="Disordered" evidence="5">
    <location>
        <begin position="1062"/>
        <end position="1182"/>
    </location>
</feature>
<protein>
    <submittedName>
        <fullName evidence="7">Uncharacterized protein</fullName>
    </submittedName>
</protein>
<feature type="signal peptide" evidence="6">
    <location>
        <begin position="1"/>
        <end position="28"/>
    </location>
</feature>
<dbReference type="Pfam" id="PF18884">
    <property type="entry name" value="TSP3_bac"/>
    <property type="match status" value="7"/>
</dbReference>
<keyword evidence="4" id="KW-0106">Calcium</keyword>
<dbReference type="InterPro" id="IPR059100">
    <property type="entry name" value="TSP3_bac"/>
</dbReference>
<feature type="compositionally biased region" description="Acidic residues" evidence="5">
    <location>
        <begin position="317"/>
        <end position="328"/>
    </location>
</feature>
<keyword evidence="3 6" id="KW-0732">Signal</keyword>
<evidence type="ECO:0000313" key="7">
    <source>
        <dbReference type="EMBL" id="MBB5353573.1"/>
    </source>
</evidence>
<keyword evidence="8" id="KW-1185">Reference proteome</keyword>
<evidence type="ECO:0000256" key="2">
    <source>
        <dbReference type="ARBA" id="ARBA00022525"/>
    </source>
</evidence>
<gene>
    <name evidence="7" type="ORF">HNR46_003834</name>
</gene>
<feature type="compositionally biased region" description="Low complexity" evidence="5">
    <location>
        <begin position="1114"/>
        <end position="1125"/>
    </location>
</feature>
<comment type="caution">
    <text evidence="7">The sequence shown here is derived from an EMBL/GenBank/DDBJ whole genome shotgun (WGS) entry which is preliminary data.</text>
</comment>
<feature type="chain" id="PRO_5032812569" evidence="6">
    <location>
        <begin position="29"/>
        <end position="1581"/>
    </location>
</feature>
<evidence type="ECO:0000256" key="5">
    <source>
        <dbReference type="SAM" id="MobiDB-lite"/>
    </source>
</evidence>
<dbReference type="RefSeq" id="WP_184021640.1">
    <property type="nucleotide sequence ID" value="NZ_JACHFD010000029.1"/>
</dbReference>
<feature type="compositionally biased region" description="Acidic residues" evidence="5">
    <location>
        <begin position="293"/>
        <end position="303"/>
    </location>
</feature>
<sequence length="1581" mass="165029">MKNRPHGRLRWLMPAPLVACALTGGARAAFTEIDSFESRTLGDINGQGSWVAATTTANVVAEPGRAYNQVLHHTGAGDAGVPWPVTIPDTGSGTYFFRVRAVALNNDISIGATNVAPTTTTITNFANFQVQPNAVGSAFRGRDAATLSVVVPNMVVGAWYDVWTVIDNTTDSYRMFLQSDDDPAYATQTEYFPPDGTWNFRTASTTAILATQLTSNSGSTSVYIDDFYVDVTGSNLANPSPTLVDSDGDGMADAWEMHYFGDLSPTAISDSDSDGLTDLEEYQASTDPTLTDTDGDGLSDAEEVSGSLNDFFPPETDPLDADSDDDGLTDGQEVLGTLNTAFSNEPTDPNSEDTDYDGYLDADELTFGTDPNDGLAVPELHELVGLSKRNGSFETRSGVANATNYKLGWDGAAPDNIDNWTTWTEQTTTSTDSGVETGNVTHGSLKGFCQIGNGAKNLTPYLARAGDVLRLAYDRVNGYTTGDTFLVVDGTSLSLGYIALPGAPAQEDTSNGSYTLTYRIPEGSVAIGLPVGVGIRNNAAAASWPGWDSVVLSVQERDSDGDGLGDFWEDQYFGNADDNPTSIELALQTGSGDADSDGYTNQQEYLGGSDPADGSSVPADSDADGLDDAWEIDSFGSLEYGAEDDPDHDFATNAQEEAAGTLGSDAGDWPDSDGDGMGDAWELLHGLNVGVNDAALDADMDGSSNLAEHDAGSDPQDAGWTATRAQLKHRWSFNGSLEDSVGGSDAQIIEVGANDATLTATGVTLTGGAKGESDYVQLGSHLIGGSEIPVTIEIFATQHSVQNWGRIFDFGTDVGTTGAANNYLFMSWTVATDLNSDKVAWDPENGNESAISGTNAPYLLDVPYHIVLTINPAYNAGLLSGSEVTWWSAPLIGSQPNGHPLMGAKGSFITTLHLADLVDSVNLLGRSMWPDATANATYDEVRIWNGVLADDERETLHLVGADSTDRSDADGDGLPDAWEMAYFGNTTTATSAAGDPDHDSYTNLEELVDGSDPMDVNSTPLDRDADGLEDELFELAYFNNLLQNGDDDPDGDLIDNATEAEYFTDPTDANSSPDSDDDGLPDGWEMLNFGSLAQSGTGDFDNDGDSNLTEYQNGSDPTDPFSSSDSDGDGLPDGWERFYFGDLDELAAGDPDGDDSVNAAEYTAGTDPTDGNDVPDLNGDGEPDGHLLVGIDVLGTTSFNTGLHWDDSLAPVAGSNYMVYGAPGSTYGNGLRTVADGDSTFAGDLLALSRNGDVDATLVIKSSGVTTIPHLILDGALLNQAAAAVCTLTGTTWEVTRSSELWANNLGMTVNAPLSGVGPVNITGVNTVTLGGVNTLSGNYVLGSHTGTTGQTPTLALASTGSIRFAPGASGVSNAITGTGNVTLDGSFVLDLSGAATAEGSSWDLITSTGTLTVNASFSVSGFAADSAAVGSRVWTQGGYSYDESTGVLSVGSSADGDGDGMDDSWETTYFGGTSATGGGPTEDYDGDGTDNLTEYLLGLIPNDSSSRFAAWTSDANGSTGGFTLSWPSREGVTFRIERSTQLGSWVTVASGVPAATGGTVTSYTDAGAPTGKSFYRVVLE</sequence>
<evidence type="ECO:0000256" key="6">
    <source>
        <dbReference type="SAM" id="SignalP"/>
    </source>
</evidence>